<sequence>MSRLKNERDTIEKMIKIYCHDKHHPEDELCTDCQALLDYASMRLKYCKFGEEKPVCGSCTIHCYKEDMRAKVKEVMRYAGPKMIYKHPLAAISHLIEKHRR</sequence>
<protein>
    <submittedName>
        <fullName evidence="1">Nitrous oxide-stimulated promoter</fullName>
    </submittedName>
</protein>
<dbReference type="RefSeq" id="WP_084052138.1">
    <property type="nucleotide sequence ID" value="NZ_FWWT01000007.1"/>
</dbReference>
<dbReference type="OrthoDB" id="164329at2"/>
<dbReference type="Proteomes" id="UP000192731">
    <property type="component" value="Unassembled WGS sequence"/>
</dbReference>
<accession>A0A1W1UL83</accession>
<dbReference type="EMBL" id="FWWT01000007">
    <property type="protein sequence ID" value="SMB81888.1"/>
    <property type="molecule type" value="Genomic_DNA"/>
</dbReference>
<dbReference type="InterPro" id="IPR020483">
    <property type="entry name" value="Uncharacterised_YgbA"/>
</dbReference>
<organism evidence="1 2">
    <name type="scientific">Desulfonispora thiosulfatigenes DSM 11270</name>
    <dbReference type="NCBI Taxonomy" id="656914"/>
    <lineage>
        <taxon>Bacteria</taxon>
        <taxon>Bacillati</taxon>
        <taxon>Bacillota</taxon>
        <taxon>Clostridia</taxon>
        <taxon>Eubacteriales</taxon>
        <taxon>Peptococcaceae</taxon>
        <taxon>Desulfonispora</taxon>
    </lineage>
</organism>
<reference evidence="1 2" key="1">
    <citation type="submission" date="2017-04" db="EMBL/GenBank/DDBJ databases">
        <authorList>
            <person name="Afonso C.L."/>
            <person name="Miller P.J."/>
            <person name="Scott M.A."/>
            <person name="Spackman E."/>
            <person name="Goraichik I."/>
            <person name="Dimitrov K.M."/>
            <person name="Suarez D.L."/>
            <person name="Swayne D.E."/>
        </authorList>
    </citation>
    <scope>NUCLEOTIDE SEQUENCE [LARGE SCALE GENOMIC DNA]</scope>
    <source>
        <strain evidence="1 2">DSM 11270</strain>
    </source>
</reference>
<dbReference type="NCBIfam" id="NF007714">
    <property type="entry name" value="PRK10410.1-2"/>
    <property type="match status" value="1"/>
</dbReference>
<name>A0A1W1UL83_DESTI</name>
<dbReference type="Pfam" id="PF11756">
    <property type="entry name" value="YgbA_NO"/>
    <property type="match status" value="1"/>
</dbReference>
<proteinExistence type="predicted"/>
<evidence type="ECO:0000313" key="2">
    <source>
        <dbReference type="Proteomes" id="UP000192731"/>
    </source>
</evidence>
<keyword evidence="2" id="KW-1185">Reference proteome</keyword>
<dbReference type="AlphaFoldDB" id="A0A1W1UL83"/>
<gene>
    <name evidence="1" type="ORF">SAMN00017405_2185</name>
</gene>
<dbReference type="STRING" id="656914.SAMN00017405_2185"/>
<evidence type="ECO:0000313" key="1">
    <source>
        <dbReference type="EMBL" id="SMB81888.1"/>
    </source>
</evidence>